<name>A0ABS5U632_9BACT</name>
<dbReference type="EMBL" id="JAHDYS010000004">
    <property type="protein sequence ID" value="MBT1071118.1"/>
    <property type="molecule type" value="Genomic_DNA"/>
</dbReference>
<dbReference type="RefSeq" id="WP_214296839.1">
    <property type="nucleotide sequence ID" value="NZ_JAHDYS010000004.1"/>
</dbReference>
<sequence length="319" mass="35348">MDVLPKLHPIHEHVDTNGVNMPDMLERLAKGGFTGYLHHTAPQFAAYCIFSLGKLICAISSEKSRERTGLEALTAIFEKLINSEGEISIYRMTPDLSMCAHALVQGTRLFDGDEVRQVDMKGVLARLKNQGLNGVVLFSAPERHAMIFYKSGQSIGFYHDGASALDASPEESRKVAALPRARLFVYSTKPIEDLMRHDLLQLVNLDKLWSAAKERSAARRMKATDTGSTNRDNIPLDAILTELAEDLQELAMAYLSKEGRAMVQQQLEIAGGCRILTDSKKAAELLVNIRQEAGRIDSHARIDEMVDLMKTEIAARLAV</sequence>
<protein>
    <submittedName>
        <fullName evidence="1">GTPase-activating protein</fullName>
    </submittedName>
</protein>
<accession>A0ABS5U632</accession>
<dbReference type="Proteomes" id="UP000784128">
    <property type="component" value="Unassembled WGS sequence"/>
</dbReference>
<evidence type="ECO:0000313" key="1">
    <source>
        <dbReference type="EMBL" id="MBT1071118.1"/>
    </source>
</evidence>
<evidence type="ECO:0000313" key="2">
    <source>
        <dbReference type="Proteomes" id="UP000784128"/>
    </source>
</evidence>
<organism evidence="1 2">
    <name type="scientific">Pelotalea chapellei</name>
    <dbReference type="NCBI Taxonomy" id="44671"/>
    <lineage>
        <taxon>Bacteria</taxon>
        <taxon>Pseudomonadati</taxon>
        <taxon>Thermodesulfobacteriota</taxon>
        <taxon>Desulfuromonadia</taxon>
        <taxon>Geobacterales</taxon>
        <taxon>Geobacteraceae</taxon>
        <taxon>Pelotalea</taxon>
    </lineage>
</organism>
<gene>
    <name evidence="1" type="ORF">KJB30_04950</name>
</gene>
<reference evidence="1 2" key="1">
    <citation type="submission" date="2021-05" db="EMBL/GenBank/DDBJ databases">
        <title>The draft genome of Geobacter chapellei DSM 13688.</title>
        <authorList>
            <person name="Xu Z."/>
            <person name="Masuda Y."/>
            <person name="Itoh H."/>
            <person name="Senoo K."/>
        </authorList>
    </citation>
    <scope>NUCLEOTIDE SEQUENCE [LARGE SCALE GENOMIC DNA]</scope>
    <source>
        <strain evidence="1 2">DSM 13688</strain>
    </source>
</reference>
<comment type="caution">
    <text evidence="1">The sequence shown here is derived from an EMBL/GenBank/DDBJ whole genome shotgun (WGS) entry which is preliminary data.</text>
</comment>
<keyword evidence="2" id="KW-1185">Reference proteome</keyword>
<proteinExistence type="predicted"/>